<dbReference type="InterPro" id="IPR010862">
    <property type="entry name" value="DUF1493"/>
</dbReference>
<keyword evidence="3" id="KW-1185">Reference proteome</keyword>
<sequence length="144" mass="16661">MTTSIEEIYEFVALEVGIEKCNIEPHSDLEIELGIAGDDFSDLMSFFAEKFNVKMDAYLWYFHHAEEGLFNLGGLIFKPPNQRVLRIPVTPALLEKAANLGYWPVEYPQHNLPNHRYDLLLNKVFILFFVLVSGIAWLWNKRSA</sequence>
<dbReference type="Proteomes" id="UP000624279">
    <property type="component" value="Unassembled WGS sequence"/>
</dbReference>
<evidence type="ECO:0000313" key="2">
    <source>
        <dbReference type="EMBL" id="MBC3874047.1"/>
    </source>
</evidence>
<reference evidence="2 3" key="1">
    <citation type="submission" date="2020-08" db="EMBL/GenBank/DDBJ databases">
        <title>Novel species isolated from subtropical streams in China.</title>
        <authorList>
            <person name="Lu H."/>
        </authorList>
    </citation>
    <scope>NUCLEOTIDE SEQUENCE [LARGE SCALE GENOMIC DNA]</scope>
    <source>
        <strain evidence="2 3">LX15W</strain>
    </source>
</reference>
<evidence type="ECO:0000313" key="3">
    <source>
        <dbReference type="Proteomes" id="UP000624279"/>
    </source>
</evidence>
<keyword evidence="1" id="KW-0472">Membrane</keyword>
<evidence type="ECO:0000256" key="1">
    <source>
        <dbReference type="SAM" id="Phobius"/>
    </source>
</evidence>
<comment type="caution">
    <text evidence="2">The sequence shown here is derived from an EMBL/GenBank/DDBJ whole genome shotgun (WGS) entry which is preliminary data.</text>
</comment>
<dbReference type="Pfam" id="PF07377">
    <property type="entry name" value="DUF1493"/>
    <property type="match status" value="1"/>
</dbReference>
<proteinExistence type="predicted"/>
<protein>
    <submittedName>
        <fullName evidence="2">DUF1493 family protein</fullName>
    </submittedName>
</protein>
<gene>
    <name evidence="2" type="ORF">H8K55_10620</name>
</gene>
<keyword evidence="1" id="KW-1133">Transmembrane helix</keyword>
<name>A0ABR6YBN2_9BURK</name>
<dbReference type="EMBL" id="JACOGA010000009">
    <property type="protein sequence ID" value="MBC3874047.1"/>
    <property type="molecule type" value="Genomic_DNA"/>
</dbReference>
<accession>A0ABR6YBN2</accession>
<dbReference type="RefSeq" id="WP_186942084.1">
    <property type="nucleotide sequence ID" value="NZ_JACOGA010000009.1"/>
</dbReference>
<keyword evidence="1" id="KW-0812">Transmembrane</keyword>
<organism evidence="2 3">
    <name type="scientific">Undibacterium flavidum</name>
    <dbReference type="NCBI Taxonomy" id="2762297"/>
    <lineage>
        <taxon>Bacteria</taxon>
        <taxon>Pseudomonadati</taxon>
        <taxon>Pseudomonadota</taxon>
        <taxon>Betaproteobacteria</taxon>
        <taxon>Burkholderiales</taxon>
        <taxon>Oxalobacteraceae</taxon>
        <taxon>Undibacterium</taxon>
    </lineage>
</organism>
<feature type="transmembrane region" description="Helical" evidence="1">
    <location>
        <begin position="120"/>
        <end position="139"/>
    </location>
</feature>